<comment type="caution">
    <text evidence="3">The sequence shown here is derived from an EMBL/GenBank/DDBJ whole genome shotgun (WGS) entry which is preliminary data.</text>
</comment>
<dbReference type="Proteomes" id="UP001207654">
    <property type="component" value="Unassembled WGS sequence"/>
</dbReference>
<organism evidence="3 4">
    <name type="scientific">Archangium lansingense</name>
    <dbReference type="NCBI Taxonomy" id="2995310"/>
    <lineage>
        <taxon>Bacteria</taxon>
        <taxon>Pseudomonadati</taxon>
        <taxon>Myxococcota</taxon>
        <taxon>Myxococcia</taxon>
        <taxon>Myxococcales</taxon>
        <taxon>Cystobacterineae</taxon>
        <taxon>Archangiaceae</taxon>
        <taxon>Archangium</taxon>
    </lineage>
</organism>
<reference evidence="3 4" key="1">
    <citation type="submission" date="2022-11" db="EMBL/GenBank/DDBJ databases">
        <title>Minimal conservation of predation-associated metabolite biosynthetic gene clusters underscores biosynthetic potential of Myxococcota including descriptions for ten novel species: Archangium lansinium sp. nov., Myxococcus landrumus sp. nov., Nannocystis bai.</title>
        <authorList>
            <person name="Ahearne A."/>
            <person name="Stevens C."/>
            <person name="Phillips K."/>
        </authorList>
    </citation>
    <scope>NUCLEOTIDE SEQUENCE [LARGE SCALE GENOMIC DNA]</scope>
    <source>
        <strain evidence="3 4">MIWBW</strain>
    </source>
</reference>
<dbReference type="InterPro" id="IPR046366">
    <property type="entry name" value="MPAB"/>
</dbReference>
<dbReference type="EMBL" id="JAPNKA010000001">
    <property type="protein sequence ID" value="MCY1078171.1"/>
    <property type="molecule type" value="Genomic_DNA"/>
</dbReference>
<evidence type="ECO:0000259" key="2">
    <source>
        <dbReference type="Pfam" id="PF09995"/>
    </source>
</evidence>
<evidence type="ECO:0000313" key="3">
    <source>
        <dbReference type="EMBL" id="MCY1078171.1"/>
    </source>
</evidence>
<dbReference type="Pfam" id="PF09995">
    <property type="entry name" value="MPAB_Lcp_cat"/>
    <property type="match status" value="1"/>
</dbReference>
<dbReference type="PANTHER" id="PTHR36124">
    <property type="match status" value="1"/>
</dbReference>
<name>A0ABT4AA07_9BACT</name>
<sequence>MNNSLPGASLQSSEHERDTSGVPAGCPFGGHARNERAGADMPGPTYRRPFWRPRSPEVRREISRLDARRDCQRIVHLLTAYEFPFDMQRANELALFHTFGSRSVARLLDRTGEFSKRGQKRYDDTRLLIAHFMECGWDVETGRRSIEHMNHIHSFFRISNEDFLFVLWTFIDFPIRWMDDFGWRSFTAHEREAWFYYWCEIGRRMGLQGIPESRAAYDDYIRAYEAREFVPNEASHRVAQATIDIMAAWFPRPLRGLIAPISLSLVPPQLLPAIQFSPPPAWVSRLTRAALKLRACAKRYVSLERYPTRIKNSPNRTYPGNDYQIEALGPEFAQRHEA</sequence>
<dbReference type="PANTHER" id="PTHR36124:SF1">
    <property type="entry name" value="ER-BOUND OXYGENASE MPAB_MPAB'_RUBBER OXYGENASE CATALYTIC DOMAIN-CONTAINING PROTEIN"/>
    <property type="match status" value="1"/>
</dbReference>
<gene>
    <name evidence="3" type="ORF">OV287_27210</name>
</gene>
<evidence type="ECO:0000313" key="4">
    <source>
        <dbReference type="Proteomes" id="UP001207654"/>
    </source>
</evidence>
<dbReference type="InterPro" id="IPR018713">
    <property type="entry name" value="MPAB/Lcp_cat_dom"/>
</dbReference>
<proteinExistence type="predicted"/>
<dbReference type="RefSeq" id="WP_267536961.1">
    <property type="nucleotide sequence ID" value="NZ_JAPNKA010000001.1"/>
</dbReference>
<keyword evidence="4" id="KW-1185">Reference proteome</keyword>
<feature type="region of interest" description="Disordered" evidence="1">
    <location>
        <begin position="1"/>
        <end position="52"/>
    </location>
</feature>
<feature type="compositionally biased region" description="Polar residues" evidence="1">
    <location>
        <begin position="1"/>
        <end position="12"/>
    </location>
</feature>
<protein>
    <submittedName>
        <fullName evidence="3">Oxygenase MpaB family protein</fullName>
    </submittedName>
</protein>
<accession>A0ABT4AA07</accession>
<evidence type="ECO:0000256" key="1">
    <source>
        <dbReference type="SAM" id="MobiDB-lite"/>
    </source>
</evidence>
<feature type="domain" description="ER-bound oxygenase mpaB/mpaB'/Rubber oxygenase catalytic" evidence="2">
    <location>
        <begin position="144"/>
        <end position="290"/>
    </location>
</feature>